<proteinExistence type="predicted"/>
<sequence length="552" mass="61892">MMNTRGLPLNALEESLSDINTRTFKLFKGQGSNQALFRSISTIVCFCALIFANIAILSYWGMISFNNMEDVKDLLESINLHRIGSALYEKRLLVSFLIIQSAVYLGTVLSVFGMQWMYPKRVFFAKKAANMIGMLTVVGCMSVLAMVLLSTVLEKIPLEQRGLFSLVFGLISAPVGYWLSKQVTNHHIPLDASNLDMDGPYVQRQRENGVIFEDIYTSERRKYVSTGRKAEKDSLAKFDQAIKEKKTGESAIKKYMPIILSMWAVFITMPLSALAFFVNDRTVFLAADIIALLGNVCRNSSPLTYAVILASIISGVNAYGIFIQIVSFFLGSMVGESRCGHGFIDSLGNSVRKTMLESIQITSDAFYSIVDSAIAFLCTMFVDIPGIIVAYVYQRKYTFSAAPIIRVFTSLLFMVFGSLAGITKTFMCFKMGMYPLRYIQVGDRNDFFTSEASTYSSLYIGLSIFMIMTMLIIGFLVFMSFFDRYISTGTRLQKYTIKGKSLRFWAISMQILCTAVFVIIPSIVHSFTARSQLIIDLALQDITWHAPKPISE</sequence>
<feature type="transmembrane region" description="Helical" evidence="1">
    <location>
        <begin position="373"/>
        <end position="393"/>
    </location>
</feature>
<feature type="transmembrane region" description="Helical" evidence="1">
    <location>
        <begin position="255"/>
        <end position="276"/>
    </location>
</feature>
<feature type="transmembrane region" description="Helical" evidence="1">
    <location>
        <begin position="162"/>
        <end position="180"/>
    </location>
</feature>
<gene>
    <name evidence="2" type="ORF">NERG_01857</name>
</gene>
<protein>
    <submittedName>
        <fullName evidence="2">Uncharacterized protein</fullName>
    </submittedName>
</protein>
<feature type="transmembrane region" description="Helical" evidence="1">
    <location>
        <begin position="92"/>
        <end position="116"/>
    </location>
</feature>
<feature type="transmembrane region" description="Helical" evidence="1">
    <location>
        <begin position="305"/>
        <end position="330"/>
    </location>
</feature>
<reference evidence="2" key="1">
    <citation type="submission" date="2011-03" db="EMBL/GenBank/DDBJ databases">
        <title>The Genome Sequence of Nematocida sp1 strain ERTm2.</title>
        <authorList>
            <consortium name="The Broad Institute Genome Sequencing Platform"/>
            <consortium name="The Broad Institute Genome Sequencing Center for Infectious Disease"/>
            <person name="Cuomo C."/>
            <person name="Troemel E."/>
            <person name="Young S.K."/>
            <person name="Zeng Q."/>
            <person name="Gargeya S."/>
            <person name="Fitzgerald M."/>
            <person name="Haas B."/>
            <person name="Abouelleil A."/>
            <person name="Alvarado L."/>
            <person name="Arachchi H.M."/>
            <person name="Berlin A."/>
            <person name="Brown A."/>
            <person name="Chapman S.B."/>
            <person name="Chen Z."/>
            <person name="Dunbar C."/>
            <person name="Freedman E."/>
            <person name="Gearin G."/>
            <person name="Gellesch M."/>
            <person name="Goldberg J."/>
            <person name="Griggs A."/>
            <person name="Gujja S."/>
            <person name="Heilman E.R."/>
            <person name="Heiman D."/>
            <person name="Howarth C."/>
            <person name="Larson L."/>
            <person name="Lui A."/>
            <person name="MacDonald P.J.P."/>
            <person name="Mehta T."/>
            <person name="Montmayeur A."/>
            <person name="Murphy C."/>
            <person name="Neiman D."/>
            <person name="Pearson M."/>
            <person name="Priest M."/>
            <person name="Roberts A."/>
            <person name="Saif S."/>
            <person name="Shea T."/>
            <person name="Shenoy N."/>
            <person name="Sisk P."/>
            <person name="Stolte C."/>
            <person name="Sykes S."/>
            <person name="White J."/>
            <person name="Yandava C."/>
            <person name="Wortman J."/>
            <person name="Nusbaum C."/>
            <person name="Birren B."/>
        </authorList>
    </citation>
    <scope>NUCLEOTIDE SEQUENCE</scope>
    <source>
        <strain evidence="2">ERTm2</strain>
    </source>
</reference>
<feature type="transmembrane region" description="Helical" evidence="1">
    <location>
        <begin position="458"/>
        <end position="482"/>
    </location>
</feature>
<feature type="transmembrane region" description="Helical" evidence="1">
    <location>
        <begin position="405"/>
        <end position="427"/>
    </location>
</feature>
<name>H8ZE36_NEMA1</name>
<evidence type="ECO:0000256" key="1">
    <source>
        <dbReference type="SAM" id="Phobius"/>
    </source>
</evidence>
<accession>H8ZE36</accession>
<keyword evidence="1" id="KW-0472">Membrane</keyword>
<feature type="transmembrane region" description="Helical" evidence="1">
    <location>
        <begin position="35"/>
        <end position="60"/>
    </location>
</feature>
<organism evidence="2">
    <name type="scientific">Nematocida ausubeli (strain ATCC PRA-371 / ERTm2)</name>
    <name type="common">Nematode killer fungus</name>
    <dbReference type="NCBI Taxonomy" id="1913371"/>
    <lineage>
        <taxon>Eukaryota</taxon>
        <taxon>Fungi</taxon>
        <taxon>Fungi incertae sedis</taxon>
        <taxon>Microsporidia</taxon>
        <taxon>Nematocida</taxon>
    </lineage>
</organism>
<dbReference type="Proteomes" id="UP000005622">
    <property type="component" value="Unassembled WGS sequence"/>
</dbReference>
<dbReference type="EMBL" id="JH604636">
    <property type="protein sequence ID" value="EHY65411.1"/>
    <property type="molecule type" value="Genomic_DNA"/>
</dbReference>
<evidence type="ECO:0000313" key="2">
    <source>
        <dbReference type="EMBL" id="EHY65411.1"/>
    </source>
</evidence>
<keyword evidence="1" id="KW-0812">Transmembrane</keyword>
<dbReference type="HOGENOM" id="CLU_496137_0_0_1"/>
<feature type="transmembrane region" description="Helical" evidence="1">
    <location>
        <begin position="128"/>
        <end position="150"/>
    </location>
</feature>
<keyword evidence="1" id="KW-1133">Transmembrane helix</keyword>
<dbReference type="AlphaFoldDB" id="H8ZE36"/>
<feature type="transmembrane region" description="Helical" evidence="1">
    <location>
        <begin position="502"/>
        <end position="524"/>
    </location>
</feature>